<feature type="domain" description="Endoribonuclease YicC-like C-terminal" evidence="8">
    <location>
        <begin position="170"/>
        <end position="287"/>
    </location>
</feature>
<comment type="cofactor">
    <cofactor evidence="1">
        <name>a divalent metal cation</name>
        <dbReference type="ChEBI" id="CHEBI:60240"/>
    </cofactor>
</comment>
<dbReference type="PANTHER" id="PTHR30636">
    <property type="entry name" value="UPF0701 PROTEIN YICC"/>
    <property type="match status" value="1"/>
</dbReference>
<gene>
    <name evidence="9" type="ORF">CF386_02880</name>
</gene>
<comment type="similarity">
    <text evidence="5">Belongs to the YicC/YloC family.</text>
</comment>
<proteinExistence type="inferred from homology"/>
<organism evidence="9 10">
    <name type="scientific">Paraphotobacterium marinum</name>
    <dbReference type="NCBI Taxonomy" id="1755811"/>
    <lineage>
        <taxon>Bacteria</taxon>
        <taxon>Pseudomonadati</taxon>
        <taxon>Pseudomonadota</taxon>
        <taxon>Gammaproteobacteria</taxon>
        <taxon>Vibrionales</taxon>
        <taxon>Vibrionaceae</taxon>
        <taxon>Paraphotobacterium</taxon>
    </lineage>
</organism>
<dbReference type="RefSeq" id="WP_089072973.1">
    <property type="nucleotide sequence ID" value="NZ_CBCSAM010000009.1"/>
</dbReference>
<reference evidence="9 10" key="1">
    <citation type="journal article" date="2016" name="Int. J. Syst. Evol. Microbiol.">
        <title>Paraphotobacterium marinum gen. nov., sp. nov., a member of the family Vibrionaceae, isolated from surface seawater.</title>
        <authorList>
            <person name="Huang Z."/>
            <person name="Dong C."/>
            <person name="Shao Z."/>
        </authorList>
    </citation>
    <scope>NUCLEOTIDE SEQUENCE [LARGE SCALE GENOMIC DNA]</scope>
    <source>
        <strain evidence="9 10">NSCS20N07D</strain>
    </source>
</reference>
<evidence type="ECO:0000259" key="7">
    <source>
        <dbReference type="Pfam" id="PF03755"/>
    </source>
</evidence>
<evidence type="ECO:0000256" key="2">
    <source>
        <dbReference type="ARBA" id="ARBA00022722"/>
    </source>
</evidence>
<evidence type="ECO:0000256" key="1">
    <source>
        <dbReference type="ARBA" id="ARBA00001968"/>
    </source>
</evidence>
<dbReference type="AlphaFoldDB" id="A0A220VCE9"/>
<dbReference type="InterPro" id="IPR013551">
    <property type="entry name" value="YicC-like_C"/>
</dbReference>
<dbReference type="Pfam" id="PF03755">
    <property type="entry name" value="YicC-like_N"/>
    <property type="match status" value="1"/>
</dbReference>
<evidence type="ECO:0000256" key="3">
    <source>
        <dbReference type="ARBA" id="ARBA00022759"/>
    </source>
</evidence>
<dbReference type="Pfam" id="PF08340">
    <property type="entry name" value="YicC-like_C"/>
    <property type="match status" value="1"/>
</dbReference>
<evidence type="ECO:0000256" key="4">
    <source>
        <dbReference type="ARBA" id="ARBA00022801"/>
    </source>
</evidence>
<dbReference type="GO" id="GO:0004521">
    <property type="term" value="F:RNA endonuclease activity"/>
    <property type="evidence" value="ECO:0007669"/>
    <property type="project" value="InterPro"/>
</dbReference>
<feature type="coiled-coil region" evidence="6">
    <location>
        <begin position="116"/>
        <end position="218"/>
    </location>
</feature>
<keyword evidence="4" id="KW-0378">Hydrolase</keyword>
<dbReference type="OrthoDB" id="9771229at2"/>
<evidence type="ECO:0000313" key="10">
    <source>
        <dbReference type="Proteomes" id="UP000242175"/>
    </source>
</evidence>
<dbReference type="InterPro" id="IPR005229">
    <property type="entry name" value="YicC/YloC-like"/>
</dbReference>
<keyword evidence="10" id="KW-1185">Reference proteome</keyword>
<keyword evidence="2" id="KW-0540">Nuclease</keyword>
<accession>A0A220VCE9</accession>
<dbReference type="Proteomes" id="UP000242175">
    <property type="component" value="Chromosome large"/>
</dbReference>
<evidence type="ECO:0000259" key="8">
    <source>
        <dbReference type="Pfam" id="PF08340"/>
    </source>
</evidence>
<dbReference type="InterPro" id="IPR013527">
    <property type="entry name" value="YicC-like_N"/>
</dbReference>
<dbReference type="EMBL" id="CP022355">
    <property type="protein sequence ID" value="ASK78064.1"/>
    <property type="molecule type" value="Genomic_DNA"/>
</dbReference>
<feature type="domain" description="Endoribonuclease YicC-like N-terminal" evidence="7">
    <location>
        <begin position="2"/>
        <end position="153"/>
    </location>
</feature>
<sequence>MIASMTGYAFQEFQKSWGTLSWELRSVNHRFLDLNLKLPESFKFLDPDIKSFLKKRVSRGKIEIILRLNLLNNISEEISIDEQMLDNLIRSIHHIKTKTQCDSVNPLEILKYPGVIKESKQNIDELTSDINNSLSQALNSFIENRKAEGQKIKDSLTEKLDKIELETQKINKVVPEIIETQRQKIKARLEELNLKLDADRVEQEIVLLAQKIDIQEELDRLGFHVSEAKNILNKGGLTGRKLDFLMQEFNRESNTIASKSINKDVTKSAVELKVLIEQMREQIQNIE</sequence>
<evidence type="ECO:0000313" key="9">
    <source>
        <dbReference type="EMBL" id="ASK78064.1"/>
    </source>
</evidence>
<evidence type="ECO:0000256" key="5">
    <source>
        <dbReference type="ARBA" id="ARBA00035648"/>
    </source>
</evidence>
<dbReference type="GO" id="GO:0016787">
    <property type="term" value="F:hydrolase activity"/>
    <property type="evidence" value="ECO:0007669"/>
    <property type="project" value="UniProtKB-KW"/>
</dbReference>
<protein>
    <submittedName>
        <fullName evidence="9">YicC family protein</fullName>
    </submittedName>
</protein>
<name>A0A220VCE9_9GAMM</name>
<evidence type="ECO:0000256" key="6">
    <source>
        <dbReference type="SAM" id="Coils"/>
    </source>
</evidence>
<dbReference type="PANTHER" id="PTHR30636:SF3">
    <property type="entry name" value="UPF0701 PROTEIN YICC"/>
    <property type="match status" value="1"/>
</dbReference>
<dbReference type="KEGG" id="pmai:CF386_02880"/>
<keyword evidence="6" id="KW-0175">Coiled coil</keyword>
<dbReference type="NCBIfam" id="TIGR00255">
    <property type="entry name" value="YicC/YloC family endoribonuclease"/>
    <property type="match status" value="1"/>
</dbReference>
<keyword evidence="3" id="KW-0255">Endonuclease</keyword>